<dbReference type="Proteomes" id="UP000494173">
    <property type="component" value="Unassembled WGS sequence"/>
</dbReference>
<evidence type="ECO:0000313" key="3">
    <source>
        <dbReference type="EMBL" id="VWQ23390.1"/>
    </source>
</evidence>
<dbReference type="AlphaFoldDB" id="A0A2K9BJV3"/>
<evidence type="ECO:0000313" key="6">
    <source>
        <dbReference type="Proteomes" id="UP000494173"/>
    </source>
</evidence>
<reference evidence="4 5" key="1">
    <citation type="submission" date="2017-05" db="EMBL/GenBank/DDBJ databases">
        <title>Comparative genomics and methylome analysis of the gut commensal Bifidobacterium breve.</title>
        <authorList>
            <person name="Bottacini F."/>
            <person name="Morrissey R."/>
            <person name="Roberts R.J."/>
            <person name="James K."/>
            <person name="van Breen J."/>
            <person name="Egan M."/>
            <person name="Lambert J."/>
            <person name="van Limpt K."/>
            <person name="Stanton C."/>
            <person name="Knol J."/>
            <person name="O' Connell Motherway M."/>
            <person name="van Sinderen D."/>
        </authorList>
    </citation>
    <scope>NUCLEOTIDE SEQUENCE [LARGE SCALE GENOMIC DNA]</scope>
    <source>
        <strain evidence="2 4">215W447a</strain>
        <strain evidence="1 5">NRBB51</strain>
    </source>
</reference>
<evidence type="ECO:0000313" key="2">
    <source>
        <dbReference type="EMBL" id="AUE02790.1"/>
    </source>
</evidence>
<reference evidence="3 6" key="2">
    <citation type="submission" date="2019-10" db="EMBL/GenBank/DDBJ databases">
        <authorList>
            <consortium name="Melissa Lawson"/>
            <person name="O'neill I."/>
        </authorList>
    </citation>
    <scope>NUCLEOTIDE SEQUENCE [LARGE SCALE GENOMIC DNA]</scope>
    <source>
        <strain evidence="3">LH_24</strain>
    </source>
</reference>
<organism evidence="2 4">
    <name type="scientific">Bifidobacterium breve</name>
    <dbReference type="NCBI Taxonomy" id="1685"/>
    <lineage>
        <taxon>Bacteria</taxon>
        <taxon>Bacillati</taxon>
        <taxon>Actinomycetota</taxon>
        <taxon>Actinomycetes</taxon>
        <taxon>Bifidobacteriales</taxon>
        <taxon>Bifidobacteriaceae</taxon>
        <taxon>Bifidobacterium</taxon>
    </lineage>
</organism>
<accession>A0A2K9BJV3</accession>
<dbReference type="EMBL" id="CP021558">
    <property type="protein sequence ID" value="AUE02790.1"/>
    <property type="molecule type" value="Genomic_DNA"/>
</dbReference>
<gene>
    <name evidence="2" type="ORF">BB215W447A_0766</name>
    <name evidence="3" type="ORF">BIFLH24_01617</name>
    <name evidence="1" type="ORF">NRBB51_0742</name>
</gene>
<evidence type="ECO:0000313" key="1">
    <source>
        <dbReference type="EMBL" id="AUD80839.1"/>
    </source>
</evidence>
<dbReference type="EMBL" id="CP021392">
    <property type="protein sequence ID" value="AUD80839.1"/>
    <property type="molecule type" value="Genomic_DNA"/>
</dbReference>
<sequence length="322" mass="37160">MPLLTKSQKRTIISALRSSDMRAVDQKYNEPARLWCNEEWVTAGCLRCTDPRCMKFIDAEINCRHFPDFSYERDLNVCPAGAIKWNFDKELPEIAEPSSDYTDIPINHVNLEAHKLFIRELDKIHWNHQFQKETDGIMERIYQDISQFDGRSMVPNILVRNLIIAWNHECAKSRTGDVYTRMDAVYSSNLKPTCKGVVEIEFGRDTLEASRSILDDIAVMHSRNNLDKNDNAALVVCLSFPNKRQGYFQVIKDINRVLGLKIQTISLGALLLLVWNGAQVNFLSREFYVDFDNLSIRGITEFRLNRRINLSDGKLGILEPEK</sequence>
<evidence type="ECO:0000313" key="5">
    <source>
        <dbReference type="Proteomes" id="UP000232609"/>
    </source>
</evidence>
<dbReference type="RefSeq" id="WP_016463140.1">
    <property type="nucleotide sequence ID" value="NZ_BCXP01000021.1"/>
</dbReference>
<dbReference type="Proteomes" id="UP000232609">
    <property type="component" value="Chromosome"/>
</dbReference>
<name>A0A2K9BJV3_BIFBR</name>
<dbReference type="Proteomes" id="UP000232491">
    <property type="component" value="Chromosome"/>
</dbReference>
<proteinExistence type="predicted"/>
<evidence type="ECO:0000313" key="4">
    <source>
        <dbReference type="Proteomes" id="UP000232491"/>
    </source>
</evidence>
<protein>
    <submittedName>
        <fullName evidence="2">Uncharacterized protein</fullName>
    </submittedName>
</protein>
<dbReference type="EMBL" id="CABWKB010000017">
    <property type="protein sequence ID" value="VWQ23390.1"/>
    <property type="molecule type" value="Genomic_DNA"/>
</dbReference>